<sequence>MRGMQDHVAIVTGASRGIGRAIALELASWGVKVVVNYQSSAAKAEAVVAEIQAAGGVAMAIQADVTDQQSVETMVTQTLAEWGTIQILINNAGITRDNLFQRLKDDEWDEVIKADLTSAFLCTQAVLPAMRANRYGRIVSIASLAGLAGNVGQTNYAAAKMGLVGFSKAVAREVTSDGIVVNVVAPGYIDTDFIDHIPQWLRTWALDVIPLKRFGKVEEVAPAVAFLASPAASYIIGHVLTIDGGWVMP</sequence>
<dbReference type="Pfam" id="PF13561">
    <property type="entry name" value="adh_short_C2"/>
    <property type="match status" value="1"/>
</dbReference>
<keyword evidence="6" id="KW-0443">Lipid metabolism</keyword>
<dbReference type="Proteomes" id="UP001428290">
    <property type="component" value="Unassembled WGS sequence"/>
</dbReference>
<gene>
    <name evidence="8" type="primary">fabG_3</name>
    <name evidence="8" type="ORF">Hgul01_01296</name>
</gene>
<evidence type="ECO:0000256" key="3">
    <source>
        <dbReference type="ARBA" id="ARBA00012948"/>
    </source>
</evidence>
<dbReference type="EMBL" id="BAABRU010000004">
    <property type="protein sequence ID" value="GAA5527510.1"/>
    <property type="molecule type" value="Genomic_DNA"/>
</dbReference>
<accession>A0ABP9WWB5</accession>
<keyword evidence="9" id="KW-1185">Reference proteome</keyword>
<evidence type="ECO:0000256" key="5">
    <source>
        <dbReference type="ARBA" id="ARBA00048508"/>
    </source>
</evidence>
<dbReference type="NCBIfam" id="TIGR01830">
    <property type="entry name" value="3oxo_ACP_reduc"/>
    <property type="match status" value="1"/>
</dbReference>
<dbReference type="SMART" id="SM00822">
    <property type="entry name" value="PKS_KR"/>
    <property type="match status" value="1"/>
</dbReference>
<dbReference type="NCBIfam" id="NF009466">
    <property type="entry name" value="PRK12826.1-2"/>
    <property type="match status" value="1"/>
</dbReference>
<organism evidence="8 9">
    <name type="scientific">Herpetosiphon gulosus</name>
    <dbReference type="NCBI Taxonomy" id="1973496"/>
    <lineage>
        <taxon>Bacteria</taxon>
        <taxon>Bacillati</taxon>
        <taxon>Chloroflexota</taxon>
        <taxon>Chloroflexia</taxon>
        <taxon>Herpetosiphonales</taxon>
        <taxon>Herpetosiphonaceae</taxon>
        <taxon>Herpetosiphon</taxon>
    </lineage>
</organism>
<comment type="caution">
    <text evidence="8">The sequence shown here is derived from an EMBL/GenBank/DDBJ whole genome shotgun (WGS) entry which is preliminary data.</text>
</comment>
<keyword evidence="6" id="KW-0275">Fatty acid biosynthesis</keyword>
<dbReference type="NCBIfam" id="NF005559">
    <property type="entry name" value="PRK07231.1"/>
    <property type="match status" value="1"/>
</dbReference>
<dbReference type="RefSeq" id="WP_345721141.1">
    <property type="nucleotide sequence ID" value="NZ_BAABRU010000004.1"/>
</dbReference>
<evidence type="ECO:0000256" key="6">
    <source>
        <dbReference type="RuleBase" id="RU366074"/>
    </source>
</evidence>
<evidence type="ECO:0000256" key="4">
    <source>
        <dbReference type="ARBA" id="ARBA00023002"/>
    </source>
</evidence>
<dbReference type="Gene3D" id="3.40.50.720">
    <property type="entry name" value="NAD(P)-binding Rossmann-like Domain"/>
    <property type="match status" value="1"/>
</dbReference>
<name>A0ABP9WWB5_9CHLR</name>
<dbReference type="InterPro" id="IPR057326">
    <property type="entry name" value="KR_dom"/>
</dbReference>
<dbReference type="PROSITE" id="PS00061">
    <property type="entry name" value="ADH_SHORT"/>
    <property type="match status" value="1"/>
</dbReference>
<evidence type="ECO:0000313" key="8">
    <source>
        <dbReference type="EMBL" id="GAA5527510.1"/>
    </source>
</evidence>
<keyword evidence="4 6" id="KW-0560">Oxidoreductase</keyword>
<evidence type="ECO:0000256" key="1">
    <source>
        <dbReference type="ARBA" id="ARBA00005194"/>
    </source>
</evidence>
<comment type="function">
    <text evidence="6">Catalyzes the NADPH-dependent reduction of beta-ketoacyl-ACP substrates to beta-hydroxyacyl-ACP products, the first reductive step in the elongation cycle of fatty acid biosynthesis.</text>
</comment>
<dbReference type="InterPro" id="IPR011284">
    <property type="entry name" value="3oxo_ACP_reduc"/>
</dbReference>
<reference evidence="8 9" key="1">
    <citation type="submission" date="2024-02" db="EMBL/GenBank/DDBJ databases">
        <title>Herpetosiphon gulosus NBRC 112829.</title>
        <authorList>
            <person name="Ichikawa N."/>
            <person name="Katano-Makiyama Y."/>
            <person name="Hidaka K."/>
        </authorList>
    </citation>
    <scope>NUCLEOTIDE SEQUENCE [LARGE SCALE GENOMIC DNA]</scope>
    <source>
        <strain evidence="8 9">NBRC 112829</strain>
    </source>
</reference>
<feature type="domain" description="Ketoreductase" evidence="7">
    <location>
        <begin position="7"/>
        <end position="187"/>
    </location>
</feature>
<evidence type="ECO:0000256" key="2">
    <source>
        <dbReference type="ARBA" id="ARBA00006484"/>
    </source>
</evidence>
<dbReference type="InterPro" id="IPR036291">
    <property type="entry name" value="NAD(P)-bd_dom_sf"/>
</dbReference>
<dbReference type="PRINTS" id="PR00080">
    <property type="entry name" value="SDRFAMILY"/>
</dbReference>
<evidence type="ECO:0000313" key="9">
    <source>
        <dbReference type="Proteomes" id="UP001428290"/>
    </source>
</evidence>
<comment type="subunit">
    <text evidence="6">Homotetramer.</text>
</comment>
<comment type="pathway">
    <text evidence="1 6">Lipid metabolism; fatty acid biosynthesis.</text>
</comment>
<dbReference type="PANTHER" id="PTHR42879:SF2">
    <property type="entry name" value="3-OXOACYL-[ACYL-CARRIER-PROTEIN] REDUCTASE FABG"/>
    <property type="match status" value="1"/>
</dbReference>
<dbReference type="InterPro" id="IPR050259">
    <property type="entry name" value="SDR"/>
</dbReference>
<comment type="catalytic activity">
    <reaction evidence="5 6">
        <text>a (3R)-hydroxyacyl-[ACP] + NADP(+) = a 3-oxoacyl-[ACP] + NADPH + H(+)</text>
        <dbReference type="Rhea" id="RHEA:17397"/>
        <dbReference type="Rhea" id="RHEA-COMP:9916"/>
        <dbReference type="Rhea" id="RHEA-COMP:9945"/>
        <dbReference type="ChEBI" id="CHEBI:15378"/>
        <dbReference type="ChEBI" id="CHEBI:57783"/>
        <dbReference type="ChEBI" id="CHEBI:58349"/>
        <dbReference type="ChEBI" id="CHEBI:78776"/>
        <dbReference type="ChEBI" id="CHEBI:78827"/>
        <dbReference type="EC" id="1.1.1.100"/>
    </reaction>
</comment>
<protein>
    <recommendedName>
        <fullName evidence="3 6">3-oxoacyl-[acyl-carrier-protein] reductase</fullName>
        <ecNumber evidence="3 6">1.1.1.100</ecNumber>
    </recommendedName>
</protein>
<evidence type="ECO:0000259" key="7">
    <source>
        <dbReference type="SMART" id="SM00822"/>
    </source>
</evidence>
<proteinExistence type="inferred from homology"/>
<keyword evidence="6" id="KW-0521">NADP</keyword>
<dbReference type="PANTHER" id="PTHR42879">
    <property type="entry name" value="3-OXOACYL-(ACYL-CARRIER-PROTEIN) REDUCTASE"/>
    <property type="match status" value="1"/>
</dbReference>
<dbReference type="InterPro" id="IPR002347">
    <property type="entry name" value="SDR_fam"/>
</dbReference>
<keyword evidence="6" id="KW-0444">Lipid biosynthesis</keyword>
<dbReference type="EC" id="1.1.1.100" evidence="3 6"/>
<dbReference type="InterPro" id="IPR020904">
    <property type="entry name" value="Sc_DH/Rdtase_CS"/>
</dbReference>
<keyword evidence="6" id="KW-0276">Fatty acid metabolism</keyword>
<comment type="similarity">
    <text evidence="2 6">Belongs to the short-chain dehydrogenases/reductases (SDR) family.</text>
</comment>
<dbReference type="SUPFAM" id="SSF51735">
    <property type="entry name" value="NAD(P)-binding Rossmann-fold domains"/>
    <property type="match status" value="1"/>
</dbReference>
<dbReference type="PRINTS" id="PR00081">
    <property type="entry name" value="GDHRDH"/>
</dbReference>